<protein>
    <recommendedName>
        <fullName evidence="4">Nudix hydrolase domain-containing protein</fullName>
    </recommendedName>
</protein>
<dbReference type="AlphaFoldDB" id="A0A1Q5PL42"/>
<gene>
    <name evidence="2" type="ORF">BM477_06735</name>
</gene>
<accession>A0A1Q5PL42</accession>
<evidence type="ECO:0000256" key="1">
    <source>
        <dbReference type="SAM" id="Phobius"/>
    </source>
</evidence>
<dbReference type="RefSeq" id="WP_075361930.1">
    <property type="nucleotide sequence ID" value="NZ_MPDM01000007.1"/>
</dbReference>
<dbReference type="Proteomes" id="UP000186465">
    <property type="component" value="Unassembled WGS sequence"/>
</dbReference>
<reference evidence="3" key="1">
    <citation type="submission" date="2016-11" db="EMBL/GenBank/DDBJ databases">
        <title>Actinomyces gypaetusis sp. nov. isolated from Gypaetus barbatus in Qinghai Tibet Plateau China.</title>
        <authorList>
            <person name="Meng X."/>
        </authorList>
    </citation>
    <scope>NUCLEOTIDE SEQUENCE [LARGE SCALE GENOMIC DNA]</scope>
    <source>
        <strain evidence="3">DSM 15383</strain>
    </source>
</reference>
<sequence>MSVESPTPPLKRNPIQRTIAWLRSYALIRPIILLLVFLAITTLTIYFYPITKEGTYAREVVVAAIGSLITIIGAIGVAIVTFPQQIRAQRENRKIQHMDEESWNKRHLTVGGMVIDDIVVVKSGREKTPWTDLAVMEWQPTLPVGKRDNFSSHKLVDTAREQWLGDIERDCKNKGIALSDDACVDMVDITISYVHNKSGRRIPKYTITPAIESYYNFLCSTANLDRKLIVDGQETTLRENVAHPPTDIESVRELPFMTKVGVGTVAITSDGFLVLGVRGRTAIAGQFEYDEIRKAVHIVAEGMIPEDRGVGGTIDPQKTSSRALEEELGISSGKDAIGEVKETAATGFFFDQLRYQPCFAYIAHLDVDRDQLQAGLGSAQDSWEVEKLFFMRFDPNNAEVIALLRHEHPYLKLASNHAHAVLWFACLYQFGYFKMRDCLNTPLGRIDNGQYSL</sequence>
<evidence type="ECO:0000313" key="2">
    <source>
        <dbReference type="EMBL" id="OKL47359.1"/>
    </source>
</evidence>
<dbReference type="OrthoDB" id="5144391at2"/>
<proteinExistence type="predicted"/>
<evidence type="ECO:0000313" key="3">
    <source>
        <dbReference type="Proteomes" id="UP000186465"/>
    </source>
</evidence>
<keyword evidence="1" id="KW-1133">Transmembrane helix</keyword>
<evidence type="ECO:0008006" key="4">
    <source>
        <dbReference type="Google" id="ProtNLM"/>
    </source>
</evidence>
<keyword evidence="3" id="KW-1185">Reference proteome</keyword>
<feature type="transmembrane region" description="Helical" evidence="1">
    <location>
        <begin position="60"/>
        <end position="82"/>
    </location>
</feature>
<keyword evidence="1" id="KW-0812">Transmembrane</keyword>
<dbReference type="EMBL" id="MPDM01000007">
    <property type="protein sequence ID" value="OKL47359.1"/>
    <property type="molecule type" value="Genomic_DNA"/>
</dbReference>
<comment type="caution">
    <text evidence="2">The sequence shown here is derived from an EMBL/GenBank/DDBJ whole genome shotgun (WGS) entry which is preliminary data.</text>
</comment>
<organism evidence="2 3">
    <name type="scientific">Boudabousia marimammalium</name>
    <dbReference type="NCBI Taxonomy" id="156892"/>
    <lineage>
        <taxon>Bacteria</taxon>
        <taxon>Bacillati</taxon>
        <taxon>Actinomycetota</taxon>
        <taxon>Actinomycetes</taxon>
        <taxon>Actinomycetales</taxon>
        <taxon>Actinomycetaceae</taxon>
        <taxon>Boudabousia</taxon>
    </lineage>
</organism>
<name>A0A1Q5PL42_9ACTO</name>
<keyword evidence="1" id="KW-0472">Membrane</keyword>
<feature type="transmembrane region" description="Helical" evidence="1">
    <location>
        <begin position="27"/>
        <end position="48"/>
    </location>
</feature>